<dbReference type="Proteomes" id="UP000295832">
    <property type="component" value="Unassembled WGS sequence"/>
</dbReference>
<dbReference type="EMBL" id="SOEG01000008">
    <property type="protein sequence ID" value="TDX52091.1"/>
    <property type="molecule type" value="Genomic_DNA"/>
</dbReference>
<sequence>MHFIFDYWKRIIITAVISLLIAFALIIVPDNWLYDMSGVSYGEEERVERFYSGTVTEDLSIIMAGSIEDNKAYILKANSKGKKEWDRSFSSAGKIKFNSVIGASDGGFVLVGEESNSKNDKGDAYILKVDFQGKKEWAKKFGEKYKDSFYSVEEVSTGGFILAGGIRVPTDDDNFNQQAYVVRVDSKGNVKWSKIFGGEYYDQFNNVKETPDGGFILVGHYEEAYLEKSGYLVKLDSEGKQEWTKKIKEKDYNIKFNSVLVKNNNEFIIVGEAKSSDNKPYAGYILSINQVGTKQWSRYYHSEEDLYTFTDIVSIDNQNALMISGYESIPVGMEAKEYRHTAFILKVENDGKELWSKTFRGSYRDGRFNSINKTRDGDFILVGWIQDYSEIDGYLLKVDSEGKEIKFKRDQK</sequence>
<evidence type="ECO:0000313" key="3">
    <source>
        <dbReference type="Proteomes" id="UP000295832"/>
    </source>
</evidence>
<dbReference type="AlphaFoldDB" id="A0A4R8GZB4"/>
<keyword evidence="3" id="KW-1185">Reference proteome</keyword>
<dbReference type="PANTHER" id="PTHR42754">
    <property type="entry name" value="ENDOGLUCANASE"/>
    <property type="match status" value="1"/>
</dbReference>
<dbReference type="SUPFAM" id="SSF50998">
    <property type="entry name" value="Quinoprotein alcohol dehydrogenase-like"/>
    <property type="match status" value="1"/>
</dbReference>
<keyword evidence="1" id="KW-1133">Transmembrane helix</keyword>
<gene>
    <name evidence="2" type="ORF">C7959_10813</name>
</gene>
<comment type="caution">
    <text evidence="2">The sequence shown here is derived from an EMBL/GenBank/DDBJ whole genome shotgun (WGS) entry which is preliminary data.</text>
</comment>
<dbReference type="STRING" id="926561.GCA_000379025_02518"/>
<dbReference type="InterPro" id="IPR015943">
    <property type="entry name" value="WD40/YVTN_repeat-like_dom_sf"/>
</dbReference>
<accession>A0A4R8GZB4</accession>
<dbReference type="RefSeq" id="WP_134115960.1">
    <property type="nucleotide sequence ID" value="NZ_SOEG01000008.1"/>
</dbReference>
<dbReference type="InterPro" id="IPR011047">
    <property type="entry name" value="Quinoprotein_ADH-like_sf"/>
</dbReference>
<dbReference type="Gene3D" id="2.130.10.10">
    <property type="entry name" value="YVTN repeat-like/Quinoprotein amine dehydrogenase"/>
    <property type="match status" value="1"/>
</dbReference>
<name>A0A4R8GZB4_9FIRM</name>
<proteinExistence type="predicted"/>
<evidence type="ECO:0000256" key="1">
    <source>
        <dbReference type="SAM" id="Phobius"/>
    </source>
</evidence>
<organism evidence="2 3">
    <name type="scientific">Orenia marismortui</name>
    <dbReference type="NCBI Taxonomy" id="46469"/>
    <lineage>
        <taxon>Bacteria</taxon>
        <taxon>Bacillati</taxon>
        <taxon>Bacillota</taxon>
        <taxon>Clostridia</taxon>
        <taxon>Halanaerobiales</taxon>
        <taxon>Halobacteroidaceae</taxon>
        <taxon>Orenia</taxon>
    </lineage>
</organism>
<evidence type="ECO:0000313" key="2">
    <source>
        <dbReference type="EMBL" id="TDX52091.1"/>
    </source>
</evidence>
<evidence type="ECO:0008006" key="4">
    <source>
        <dbReference type="Google" id="ProtNLM"/>
    </source>
</evidence>
<protein>
    <recommendedName>
        <fullName evidence="4">Pyrroloquinoline-quinone binding quinoprotein</fullName>
    </recommendedName>
</protein>
<keyword evidence="1" id="KW-0472">Membrane</keyword>
<keyword evidence="1" id="KW-0812">Transmembrane</keyword>
<feature type="transmembrane region" description="Helical" evidence="1">
    <location>
        <begin position="7"/>
        <end position="28"/>
    </location>
</feature>
<dbReference type="PANTHER" id="PTHR42754:SF1">
    <property type="entry name" value="LIPOPROTEIN"/>
    <property type="match status" value="1"/>
</dbReference>
<reference evidence="2 3" key="1">
    <citation type="submission" date="2019-03" db="EMBL/GenBank/DDBJ databases">
        <title>Subsurface microbial communities from deep shales in Ohio and West Virginia, USA.</title>
        <authorList>
            <person name="Wrighton K."/>
        </authorList>
    </citation>
    <scope>NUCLEOTIDE SEQUENCE [LARGE SCALE GENOMIC DNA]</scope>
    <source>
        <strain evidence="2 3">MSL 6dP</strain>
    </source>
</reference>